<proteinExistence type="predicted"/>
<dbReference type="InterPro" id="IPR036249">
    <property type="entry name" value="Thioredoxin-like_sf"/>
</dbReference>
<evidence type="ECO:0008006" key="3">
    <source>
        <dbReference type="Google" id="ProtNLM"/>
    </source>
</evidence>
<dbReference type="AlphaFoldDB" id="A0A828ZNC4"/>
<gene>
    <name evidence="1" type="ORF">OIE_05755</name>
</gene>
<evidence type="ECO:0000313" key="2">
    <source>
        <dbReference type="Proteomes" id="UP000010553"/>
    </source>
</evidence>
<name>A0A828ZNC4_ENTFC</name>
<dbReference type="Gene3D" id="3.40.30.10">
    <property type="entry name" value="Glutaredoxin"/>
    <property type="match status" value="1"/>
</dbReference>
<dbReference type="CDD" id="cd02947">
    <property type="entry name" value="TRX_family"/>
    <property type="match status" value="1"/>
</dbReference>
<protein>
    <recommendedName>
        <fullName evidence="3">Thioredoxin domain-containing protein</fullName>
    </recommendedName>
</protein>
<dbReference type="Pfam" id="PF20207">
    <property type="entry name" value="DUF6568"/>
    <property type="match status" value="1"/>
</dbReference>
<dbReference type="SUPFAM" id="SSF52833">
    <property type="entry name" value="Thioredoxin-like"/>
    <property type="match status" value="1"/>
</dbReference>
<sequence length="153" mass="17349">MKKSIKTSRIIISFLCLFVVAFSLIFFQTGRFGMNNILPEIKTEVLKSKLEGSDTFLLYVGRPTCIQCQEIEPTLRNILKSVGVKASYYRTDIARNEDEKSLEEVAKKLDLTVVPSLLMISKGVLVDRLDGVYTEKAISEFLENNKTIFEEDA</sequence>
<evidence type="ECO:0000313" key="1">
    <source>
        <dbReference type="EMBL" id="ELA99649.1"/>
    </source>
</evidence>
<comment type="caution">
    <text evidence="1">The sequence shown here is derived from an EMBL/GenBank/DDBJ whole genome shotgun (WGS) entry which is preliminary data.</text>
</comment>
<dbReference type="EMBL" id="AHXC01000019">
    <property type="protein sequence ID" value="ELA99649.1"/>
    <property type="molecule type" value="Genomic_DNA"/>
</dbReference>
<accession>A0A828ZNC4</accession>
<reference evidence="1 2" key="1">
    <citation type="submission" date="2012-12" db="EMBL/GenBank/DDBJ databases">
        <title>The Genome Sequence of Enterococcus faecium E1590.</title>
        <authorList>
            <consortium name="The Broad Institute Genome Sequencing Platform"/>
            <consortium name="The Broad Institute Genome Sequencing Center for Infectious Disease"/>
            <person name="Earl A.M."/>
            <person name="Gilmore M.S."/>
            <person name="van Schaik W."/>
            <person name="Lebreton F."/>
            <person name="Willems R.J."/>
            <person name="Walker B."/>
            <person name="Young S.K."/>
            <person name="Zeng Q."/>
            <person name="Gargeya S."/>
            <person name="Fitzgerald M."/>
            <person name="Haas B."/>
            <person name="Abouelleil A."/>
            <person name="Alvarado L."/>
            <person name="Arachchi H.M."/>
            <person name="Berlin A.M."/>
            <person name="Chapman S.B."/>
            <person name="Dewar J."/>
            <person name="Goldberg J."/>
            <person name="Griggs A."/>
            <person name="Gujja S."/>
            <person name="Hansen M."/>
            <person name="Howarth C."/>
            <person name="Imamovic A."/>
            <person name="Larimer J."/>
            <person name="McCowan C."/>
            <person name="Murphy C."/>
            <person name="Neiman D."/>
            <person name="Pearson M."/>
            <person name="Priest M."/>
            <person name="Roberts A."/>
            <person name="Saif S."/>
            <person name="Shea T."/>
            <person name="Sisk P."/>
            <person name="Sykes S."/>
            <person name="Wortman J."/>
            <person name="Nusbaum C."/>
            <person name="Birren B."/>
        </authorList>
    </citation>
    <scope>NUCLEOTIDE SEQUENCE [LARGE SCALE GENOMIC DNA]</scope>
    <source>
        <strain evidence="1 2">E1590</strain>
    </source>
</reference>
<organism evidence="1 2">
    <name type="scientific">Enterococcus faecium EnGen0003</name>
    <dbReference type="NCBI Taxonomy" id="1138901"/>
    <lineage>
        <taxon>Bacteria</taxon>
        <taxon>Bacillati</taxon>
        <taxon>Bacillota</taxon>
        <taxon>Bacilli</taxon>
        <taxon>Lactobacillales</taxon>
        <taxon>Enterococcaceae</taxon>
        <taxon>Enterococcus</taxon>
    </lineage>
</organism>
<dbReference type="Proteomes" id="UP000010553">
    <property type="component" value="Unassembled WGS sequence"/>
</dbReference>
<dbReference type="InterPro" id="IPR046698">
    <property type="entry name" value="PedC-like"/>
</dbReference>